<comment type="subcellular location">
    <subcellularLocation>
        <location evidence="1">Cell membrane</location>
        <topology evidence="1">Multi-pass membrane protein</topology>
    </subcellularLocation>
</comment>
<keyword evidence="6 8" id="KW-1133">Transmembrane helix</keyword>
<evidence type="ECO:0000256" key="1">
    <source>
        <dbReference type="ARBA" id="ARBA00004651"/>
    </source>
</evidence>
<dbReference type="AlphaFoldDB" id="A0A6J4K411"/>
<dbReference type="GO" id="GO:0055085">
    <property type="term" value="P:transmembrane transport"/>
    <property type="evidence" value="ECO:0007669"/>
    <property type="project" value="TreeGrafter"/>
</dbReference>
<keyword evidence="5 8" id="KW-0812">Transmembrane</keyword>
<feature type="transmembrane region" description="Helical" evidence="8">
    <location>
        <begin position="87"/>
        <end position="110"/>
    </location>
</feature>
<evidence type="ECO:0000256" key="3">
    <source>
        <dbReference type="ARBA" id="ARBA00022448"/>
    </source>
</evidence>
<evidence type="ECO:0008006" key="10">
    <source>
        <dbReference type="Google" id="ProtNLM"/>
    </source>
</evidence>
<evidence type="ECO:0000256" key="2">
    <source>
        <dbReference type="ARBA" id="ARBA00009773"/>
    </source>
</evidence>
<reference evidence="9" key="1">
    <citation type="submission" date="2020-02" db="EMBL/GenBank/DDBJ databases">
        <authorList>
            <person name="Meier V. D."/>
        </authorList>
    </citation>
    <scope>NUCLEOTIDE SEQUENCE</scope>
    <source>
        <strain evidence="9">AVDCRST_MAG68</strain>
    </source>
</reference>
<dbReference type="PANTHER" id="PTHR21716:SF53">
    <property type="entry name" value="PERMEASE PERM-RELATED"/>
    <property type="match status" value="1"/>
</dbReference>
<feature type="transmembrane region" description="Helical" evidence="8">
    <location>
        <begin position="318"/>
        <end position="351"/>
    </location>
</feature>
<name>A0A6J4K411_9BACT</name>
<evidence type="ECO:0000256" key="4">
    <source>
        <dbReference type="ARBA" id="ARBA00022475"/>
    </source>
</evidence>
<evidence type="ECO:0000256" key="6">
    <source>
        <dbReference type="ARBA" id="ARBA00022989"/>
    </source>
</evidence>
<protein>
    <recommendedName>
        <fullName evidence="10">AI-2E family transporter</fullName>
    </recommendedName>
</protein>
<evidence type="ECO:0000256" key="8">
    <source>
        <dbReference type="SAM" id="Phobius"/>
    </source>
</evidence>
<dbReference type="GO" id="GO:0005886">
    <property type="term" value="C:plasma membrane"/>
    <property type="evidence" value="ECO:0007669"/>
    <property type="project" value="UniProtKB-SubCell"/>
</dbReference>
<dbReference type="InterPro" id="IPR002549">
    <property type="entry name" value="AI-2E-like"/>
</dbReference>
<dbReference type="PANTHER" id="PTHR21716">
    <property type="entry name" value="TRANSMEMBRANE PROTEIN"/>
    <property type="match status" value="1"/>
</dbReference>
<keyword evidence="4" id="KW-1003">Cell membrane</keyword>
<accession>A0A6J4K411</accession>
<organism evidence="9">
    <name type="scientific">uncultured Gemmatimonadota bacterium</name>
    <dbReference type="NCBI Taxonomy" id="203437"/>
    <lineage>
        <taxon>Bacteria</taxon>
        <taxon>Pseudomonadati</taxon>
        <taxon>Gemmatimonadota</taxon>
        <taxon>environmental samples</taxon>
    </lineage>
</organism>
<keyword evidence="3" id="KW-0813">Transport</keyword>
<keyword evidence="7 8" id="KW-0472">Membrane</keyword>
<evidence type="ECO:0000256" key="5">
    <source>
        <dbReference type="ARBA" id="ARBA00022692"/>
    </source>
</evidence>
<gene>
    <name evidence="9" type="ORF">AVDCRST_MAG68-1803</name>
</gene>
<feature type="transmembrane region" description="Helical" evidence="8">
    <location>
        <begin position="230"/>
        <end position="255"/>
    </location>
</feature>
<dbReference type="EMBL" id="CADCTW010000001">
    <property type="protein sequence ID" value="CAA9295236.1"/>
    <property type="molecule type" value="Genomic_DNA"/>
</dbReference>
<dbReference type="Pfam" id="PF01594">
    <property type="entry name" value="AI-2E_transport"/>
    <property type="match status" value="1"/>
</dbReference>
<evidence type="ECO:0000256" key="7">
    <source>
        <dbReference type="ARBA" id="ARBA00023136"/>
    </source>
</evidence>
<feature type="transmembrane region" description="Helical" evidence="8">
    <location>
        <begin position="287"/>
        <end position="306"/>
    </location>
</feature>
<feature type="transmembrane region" description="Helical" evidence="8">
    <location>
        <begin position="262"/>
        <end position="281"/>
    </location>
</feature>
<feature type="transmembrane region" description="Helical" evidence="8">
    <location>
        <begin position="165"/>
        <end position="187"/>
    </location>
</feature>
<comment type="similarity">
    <text evidence="2">Belongs to the autoinducer-2 exporter (AI-2E) (TC 2.A.86) family.</text>
</comment>
<proteinExistence type="inferred from homology"/>
<feature type="transmembrane region" description="Helical" evidence="8">
    <location>
        <begin position="58"/>
        <end position="75"/>
    </location>
</feature>
<sequence>MAEPNAPAAAPQVSADAVATSAPGPRLSGIQPEHVYKVVLLAFLMGMLYRFFDTIAHVFLMAYAAAIVAVGLNALGRHLPLERKWLAAAVGVLVVGGVAALIFFGLPVLLGQVRDMAGRGPGLEEQIREWEVWLRQQTGARVRIPRPAEALQPGKVGGSGAVGSAMSLLESIFVPVIVFFGALFALAKPNEHLMNPVLRLVRSDQRPAVYRIFQLLGERLVGWLRGTALAMVGVGILSIALFSLIGVPNALLLGLLNGSLEFLPLVGPWIGGGTATLVAFLDDPAKAGWTALAALAIQQLEGYVITPMAMSRSVEIHPFITLFALVLFGGVFGFLGLLLALPLVILVWTVVQVLWVERALDTDRDRIAPIVKE</sequence>
<evidence type="ECO:0000313" key="9">
    <source>
        <dbReference type="EMBL" id="CAA9295236.1"/>
    </source>
</evidence>